<evidence type="ECO:0000259" key="13">
    <source>
        <dbReference type="PROSITE" id="PS50939"/>
    </source>
</evidence>
<evidence type="ECO:0000256" key="7">
    <source>
        <dbReference type="ARBA" id="ARBA00022982"/>
    </source>
</evidence>
<evidence type="ECO:0000256" key="1">
    <source>
        <dbReference type="ARBA" id="ARBA00001970"/>
    </source>
</evidence>
<feature type="transmembrane region" description="Helical" evidence="12">
    <location>
        <begin position="255"/>
        <end position="274"/>
    </location>
</feature>
<keyword evidence="9" id="KW-0408">Iron</keyword>
<dbReference type="InterPro" id="IPR043205">
    <property type="entry name" value="CYB561/CYBRD1-like"/>
</dbReference>
<dbReference type="AlphaFoldDB" id="A0AAW0Y035"/>
<gene>
    <name evidence="14" type="ORF">OTU49_000141</name>
</gene>
<keyword evidence="5 12" id="KW-0812">Transmembrane</keyword>
<feature type="transmembrane region" description="Helical" evidence="12">
    <location>
        <begin position="223"/>
        <end position="243"/>
    </location>
</feature>
<evidence type="ECO:0000256" key="11">
    <source>
        <dbReference type="SAM" id="MobiDB-lite"/>
    </source>
</evidence>
<keyword evidence="8 12" id="KW-1133">Transmembrane helix</keyword>
<protein>
    <recommendedName>
        <fullName evidence="13">Cytochrome b561 domain-containing protein</fullName>
    </recommendedName>
</protein>
<keyword evidence="7" id="KW-0249">Electron transport</keyword>
<dbReference type="GO" id="GO:0046872">
    <property type="term" value="F:metal ion binding"/>
    <property type="evidence" value="ECO:0007669"/>
    <property type="project" value="UniProtKB-KW"/>
</dbReference>
<feature type="transmembrane region" description="Helical" evidence="12">
    <location>
        <begin position="294"/>
        <end position="321"/>
    </location>
</feature>
<evidence type="ECO:0000313" key="14">
    <source>
        <dbReference type="EMBL" id="KAK8745354.1"/>
    </source>
</evidence>
<comment type="subcellular location">
    <subcellularLocation>
        <location evidence="2">Membrane</location>
        <topology evidence="2">Multi-pass membrane protein</topology>
    </subcellularLocation>
</comment>
<dbReference type="PANTHER" id="PTHR10106:SF24">
    <property type="entry name" value="NO EXTENDED MEMORY, ISOFORM A"/>
    <property type="match status" value="1"/>
</dbReference>
<dbReference type="FunFam" id="1.20.120.1770:FF:000001">
    <property type="entry name" value="Cytochrome b reductase 1"/>
    <property type="match status" value="1"/>
</dbReference>
<dbReference type="Proteomes" id="UP001445076">
    <property type="component" value="Unassembled WGS sequence"/>
</dbReference>
<evidence type="ECO:0000256" key="5">
    <source>
        <dbReference type="ARBA" id="ARBA00022692"/>
    </source>
</evidence>
<evidence type="ECO:0000256" key="3">
    <source>
        <dbReference type="ARBA" id="ARBA00022448"/>
    </source>
</evidence>
<feature type="transmembrane region" description="Helical" evidence="12">
    <location>
        <begin position="377"/>
        <end position="398"/>
    </location>
</feature>
<keyword evidence="6" id="KW-0479">Metal-binding</keyword>
<keyword evidence="10 12" id="KW-0472">Membrane</keyword>
<sequence length="433" mass="49197">MLSIKKDSTISSKLSEYDNVPVLPGDYHNHVNHDDLTTSSTHLSGFLLDDPPPVPPHQAPLSNTTLQRQQESSPQHHSSPQHQQLSPQHKQSSPQHQESPPQQRPLQFPTDDNQLELLQDQQKLQQDEYGSCIVQYQQQQHLQQRGTSASSYKTHQQTRERTHRDSYGGEMSTSSSLIFYCLVFLAEILMFGLLSLVLFWVVYYRGGFAWREDVTKEFNYHPVLMICGFVFFMGHAMLVYRLFRCCNKLTAKILHTFLYLMAVPCIVVATITVFDSHNLRSPPIPNLYSLHSWLGVITIGLFALQVTHTLVVGFFSFWLLLCCEQGTVRFRSGLVPVHATFGIITFMLAIATAVTGYTEKAFFSLSADYSMMVDEAWVINAQAASLAGLAILMGFLLYSSRYARSSHPVAIIDPPSSSHYVMTQKTYYYREHE</sequence>
<evidence type="ECO:0000256" key="12">
    <source>
        <dbReference type="SAM" id="Phobius"/>
    </source>
</evidence>
<feature type="transmembrane region" description="Helical" evidence="12">
    <location>
        <begin position="177"/>
        <end position="203"/>
    </location>
</feature>
<comment type="caution">
    <text evidence="14">The sequence shown here is derived from an EMBL/GenBank/DDBJ whole genome shotgun (WGS) entry which is preliminary data.</text>
</comment>
<dbReference type="InterPro" id="IPR006593">
    <property type="entry name" value="Cyt_b561/ferric_Rdtase_TM"/>
</dbReference>
<dbReference type="EMBL" id="JARKIK010000019">
    <property type="protein sequence ID" value="KAK8745354.1"/>
    <property type="molecule type" value="Genomic_DNA"/>
</dbReference>
<dbReference type="Gene3D" id="1.20.120.1770">
    <property type="match status" value="1"/>
</dbReference>
<evidence type="ECO:0000256" key="8">
    <source>
        <dbReference type="ARBA" id="ARBA00022989"/>
    </source>
</evidence>
<proteinExistence type="predicted"/>
<evidence type="ECO:0000256" key="4">
    <source>
        <dbReference type="ARBA" id="ARBA00022617"/>
    </source>
</evidence>
<comment type="cofactor">
    <cofactor evidence="1">
        <name>heme b</name>
        <dbReference type="ChEBI" id="CHEBI:60344"/>
    </cofactor>
</comment>
<keyword evidence="3" id="KW-0813">Transport</keyword>
<evidence type="ECO:0000256" key="6">
    <source>
        <dbReference type="ARBA" id="ARBA00022723"/>
    </source>
</evidence>
<dbReference type="GO" id="GO:0016491">
    <property type="term" value="F:oxidoreductase activity"/>
    <property type="evidence" value="ECO:0007669"/>
    <property type="project" value="InterPro"/>
</dbReference>
<dbReference type="SMART" id="SM00665">
    <property type="entry name" value="B561"/>
    <property type="match status" value="1"/>
</dbReference>
<accession>A0AAW0Y035</accession>
<dbReference type="Pfam" id="PF03188">
    <property type="entry name" value="Cytochrom_B561"/>
    <property type="match status" value="1"/>
</dbReference>
<reference evidence="14 15" key="1">
    <citation type="journal article" date="2024" name="BMC Genomics">
        <title>Genome assembly of redclaw crayfish (Cherax quadricarinatus) provides insights into its immune adaptation and hypoxia tolerance.</title>
        <authorList>
            <person name="Liu Z."/>
            <person name="Zheng J."/>
            <person name="Li H."/>
            <person name="Fang K."/>
            <person name="Wang S."/>
            <person name="He J."/>
            <person name="Zhou D."/>
            <person name="Weng S."/>
            <person name="Chi M."/>
            <person name="Gu Z."/>
            <person name="He J."/>
            <person name="Li F."/>
            <person name="Wang M."/>
        </authorList>
    </citation>
    <scope>NUCLEOTIDE SEQUENCE [LARGE SCALE GENOMIC DNA]</scope>
    <source>
        <strain evidence="14">ZL_2023a</strain>
    </source>
</reference>
<feature type="domain" description="Cytochrome b561" evidence="13">
    <location>
        <begin position="185"/>
        <end position="398"/>
    </location>
</feature>
<dbReference type="PROSITE" id="PS50939">
    <property type="entry name" value="CYTOCHROME_B561"/>
    <property type="match status" value="1"/>
</dbReference>
<feature type="compositionally biased region" description="Polar residues" evidence="11">
    <location>
        <begin position="145"/>
        <end position="155"/>
    </location>
</feature>
<evidence type="ECO:0000256" key="2">
    <source>
        <dbReference type="ARBA" id="ARBA00004141"/>
    </source>
</evidence>
<evidence type="ECO:0000256" key="10">
    <source>
        <dbReference type="ARBA" id="ARBA00023136"/>
    </source>
</evidence>
<evidence type="ECO:0000313" key="15">
    <source>
        <dbReference type="Proteomes" id="UP001445076"/>
    </source>
</evidence>
<dbReference type="GO" id="GO:0016020">
    <property type="term" value="C:membrane"/>
    <property type="evidence" value="ECO:0007669"/>
    <property type="project" value="UniProtKB-SubCell"/>
</dbReference>
<feature type="compositionally biased region" description="Low complexity" evidence="11">
    <location>
        <begin position="67"/>
        <end position="109"/>
    </location>
</feature>
<feature type="compositionally biased region" description="Basic and acidic residues" evidence="11">
    <location>
        <begin position="157"/>
        <end position="167"/>
    </location>
</feature>
<organism evidence="14 15">
    <name type="scientific">Cherax quadricarinatus</name>
    <name type="common">Australian red claw crayfish</name>
    <dbReference type="NCBI Taxonomy" id="27406"/>
    <lineage>
        <taxon>Eukaryota</taxon>
        <taxon>Metazoa</taxon>
        <taxon>Ecdysozoa</taxon>
        <taxon>Arthropoda</taxon>
        <taxon>Crustacea</taxon>
        <taxon>Multicrustacea</taxon>
        <taxon>Malacostraca</taxon>
        <taxon>Eumalacostraca</taxon>
        <taxon>Eucarida</taxon>
        <taxon>Decapoda</taxon>
        <taxon>Pleocyemata</taxon>
        <taxon>Astacidea</taxon>
        <taxon>Parastacoidea</taxon>
        <taxon>Parastacidae</taxon>
        <taxon>Cherax</taxon>
    </lineage>
</organism>
<keyword evidence="15" id="KW-1185">Reference proteome</keyword>
<keyword evidence="4" id="KW-0349">Heme</keyword>
<name>A0AAW0Y035_CHEQU</name>
<feature type="region of interest" description="Disordered" evidence="11">
    <location>
        <begin position="144"/>
        <end position="168"/>
    </location>
</feature>
<evidence type="ECO:0000256" key="9">
    <source>
        <dbReference type="ARBA" id="ARBA00023004"/>
    </source>
</evidence>
<dbReference type="PANTHER" id="PTHR10106">
    <property type="entry name" value="CYTOCHROME B561-RELATED"/>
    <property type="match status" value="1"/>
</dbReference>
<feature type="transmembrane region" description="Helical" evidence="12">
    <location>
        <begin position="333"/>
        <end position="357"/>
    </location>
</feature>
<feature type="region of interest" description="Disordered" evidence="11">
    <location>
        <begin position="42"/>
        <end position="109"/>
    </location>
</feature>